<dbReference type="InterPro" id="IPR021381">
    <property type="entry name" value="DUF3011"/>
</dbReference>
<comment type="caution">
    <text evidence="1">The sequence shown here is derived from an EMBL/GenBank/DDBJ whole genome shotgun (WGS) entry which is preliminary data.</text>
</comment>
<accession>A0AAV3Z261</accession>
<dbReference type="Proteomes" id="UP000735302">
    <property type="component" value="Unassembled WGS sequence"/>
</dbReference>
<dbReference type="AlphaFoldDB" id="A0AAV3Z261"/>
<keyword evidence="2" id="KW-1185">Reference proteome</keyword>
<dbReference type="PANTHER" id="PTHR21301:SF10">
    <property type="entry name" value="REVERSE TRANSCRIPTASE DOMAIN-CONTAINING PROTEIN"/>
    <property type="match status" value="1"/>
</dbReference>
<proteinExistence type="predicted"/>
<reference evidence="1 2" key="1">
    <citation type="journal article" date="2021" name="Elife">
        <title>Chloroplast acquisition without the gene transfer in kleptoplastic sea slugs, Plakobranchus ocellatus.</title>
        <authorList>
            <person name="Maeda T."/>
            <person name="Takahashi S."/>
            <person name="Yoshida T."/>
            <person name="Shimamura S."/>
            <person name="Takaki Y."/>
            <person name="Nagai Y."/>
            <person name="Toyoda A."/>
            <person name="Suzuki Y."/>
            <person name="Arimoto A."/>
            <person name="Ishii H."/>
            <person name="Satoh N."/>
            <person name="Nishiyama T."/>
            <person name="Hasebe M."/>
            <person name="Maruyama T."/>
            <person name="Minagawa J."/>
            <person name="Obokata J."/>
            <person name="Shigenobu S."/>
        </authorList>
    </citation>
    <scope>NUCLEOTIDE SEQUENCE [LARGE SCALE GENOMIC DNA]</scope>
</reference>
<dbReference type="EMBL" id="BLXT01001860">
    <property type="protein sequence ID" value="GFN88616.1"/>
    <property type="molecule type" value="Genomic_DNA"/>
</dbReference>
<dbReference type="PANTHER" id="PTHR21301">
    <property type="entry name" value="REVERSE TRANSCRIPTASE"/>
    <property type="match status" value="1"/>
</dbReference>
<dbReference type="Pfam" id="PF11218">
    <property type="entry name" value="DUF3011"/>
    <property type="match status" value="1"/>
</dbReference>
<sequence>MAREASSYVHAMGSIPYHDITSTPIHKEGNPGRPIISGNGCPTEIISHIVDYHLKDLVRLIPSYVQDNMDFLRKIHNINAVGPLPPDTILCTMDVSALYTNTPHGEDEQTTCRQVTLISVASRYRELIISRTIRSMTLVRRYITQPCIKNFSYGFYGPYAWVSRNCRGWFRICYIPGATRLITCSSRNYMEASICNVARPIKSVTVKYHLSRYPCVLNYSYRVIGTRLQVYNRCRATFAVGY</sequence>
<name>A0AAV3Z261_9GAST</name>
<protein>
    <submittedName>
        <fullName evidence="1">Uncharacterized protein</fullName>
    </submittedName>
</protein>
<evidence type="ECO:0000313" key="1">
    <source>
        <dbReference type="EMBL" id="GFN88616.1"/>
    </source>
</evidence>
<organism evidence="1 2">
    <name type="scientific">Plakobranchus ocellatus</name>
    <dbReference type="NCBI Taxonomy" id="259542"/>
    <lineage>
        <taxon>Eukaryota</taxon>
        <taxon>Metazoa</taxon>
        <taxon>Spiralia</taxon>
        <taxon>Lophotrochozoa</taxon>
        <taxon>Mollusca</taxon>
        <taxon>Gastropoda</taxon>
        <taxon>Heterobranchia</taxon>
        <taxon>Euthyneura</taxon>
        <taxon>Panpulmonata</taxon>
        <taxon>Sacoglossa</taxon>
        <taxon>Placobranchoidea</taxon>
        <taxon>Plakobranchidae</taxon>
        <taxon>Plakobranchus</taxon>
    </lineage>
</organism>
<evidence type="ECO:0000313" key="2">
    <source>
        <dbReference type="Proteomes" id="UP000735302"/>
    </source>
</evidence>
<gene>
    <name evidence="1" type="ORF">PoB_001512200</name>
</gene>